<keyword evidence="1" id="KW-0472">Membrane</keyword>
<organism evidence="2">
    <name type="scientific">marine sediment metagenome</name>
    <dbReference type="NCBI Taxonomy" id="412755"/>
    <lineage>
        <taxon>unclassified sequences</taxon>
        <taxon>metagenomes</taxon>
        <taxon>ecological metagenomes</taxon>
    </lineage>
</organism>
<evidence type="ECO:0000256" key="1">
    <source>
        <dbReference type="SAM" id="Phobius"/>
    </source>
</evidence>
<evidence type="ECO:0000313" key="2">
    <source>
        <dbReference type="EMBL" id="KKM93888.1"/>
    </source>
</evidence>
<gene>
    <name evidence="2" type="ORF">LCGC14_1203890</name>
</gene>
<feature type="transmembrane region" description="Helical" evidence="1">
    <location>
        <begin position="75"/>
        <end position="96"/>
    </location>
</feature>
<dbReference type="InterPro" id="IPR010773">
    <property type="entry name" value="Mycophage_PG1_Gp7"/>
</dbReference>
<name>A0A0F9LKG2_9ZZZZ</name>
<sequence>MGIEQAILIGLAAWRLTALLSYERGPLDVFLRLRSLLGFEHDDDGRPESWADGVVRNLIACPWCLGLPMAAVAFGLWQVVPLAVIVLAAATVVVAVERWNNGTG</sequence>
<dbReference type="Pfam" id="PF07098">
    <property type="entry name" value="DUF1360"/>
    <property type="match status" value="1"/>
</dbReference>
<protein>
    <recommendedName>
        <fullName evidence="3">DUF1360 domain-containing protein</fullName>
    </recommendedName>
</protein>
<accession>A0A0F9LKG2</accession>
<evidence type="ECO:0008006" key="3">
    <source>
        <dbReference type="Google" id="ProtNLM"/>
    </source>
</evidence>
<keyword evidence="1" id="KW-0812">Transmembrane</keyword>
<proteinExistence type="predicted"/>
<dbReference type="EMBL" id="LAZR01006212">
    <property type="protein sequence ID" value="KKM93888.1"/>
    <property type="molecule type" value="Genomic_DNA"/>
</dbReference>
<reference evidence="2" key="1">
    <citation type="journal article" date="2015" name="Nature">
        <title>Complex archaea that bridge the gap between prokaryotes and eukaryotes.</title>
        <authorList>
            <person name="Spang A."/>
            <person name="Saw J.H."/>
            <person name="Jorgensen S.L."/>
            <person name="Zaremba-Niedzwiedzka K."/>
            <person name="Martijn J."/>
            <person name="Lind A.E."/>
            <person name="van Eijk R."/>
            <person name="Schleper C."/>
            <person name="Guy L."/>
            <person name="Ettema T.J."/>
        </authorList>
    </citation>
    <scope>NUCLEOTIDE SEQUENCE</scope>
</reference>
<dbReference type="AlphaFoldDB" id="A0A0F9LKG2"/>
<keyword evidence="1" id="KW-1133">Transmembrane helix</keyword>
<comment type="caution">
    <text evidence="2">The sequence shown here is derived from an EMBL/GenBank/DDBJ whole genome shotgun (WGS) entry which is preliminary data.</text>
</comment>